<reference evidence="1 2" key="1">
    <citation type="submission" date="2024-02" db="EMBL/GenBank/DDBJ databases">
        <authorList>
            <person name="Chen Y."/>
            <person name="Shah S."/>
            <person name="Dougan E. K."/>
            <person name="Thang M."/>
            <person name="Chan C."/>
        </authorList>
    </citation>
    <scope>NUCLEOTIDE SEQUENCE [LARGE SCALE GENOMIC DNA]</scope>
</reference>
<proteinExistence type="predicted"/>
<accession>A0ABP0LG61</accession>
<evidence type="ECO:0000313" key="1">
    <source>
        <dbReference type="EMBL" id="CAK9038146.1"/>
    </source>
</evidence>
<comment type="caution">
    <text evidence="1">The sequence shown here is derived from an EMBL/GenBank/DDBJ whole genome shotgun (WGS) entry which is preliminary data.</text>
</comment>
<evidence type="ECO:0000313" key="2">
    <source>
        <dbReference type="Proteomes" id="UP001642464"/>
    </source>
</evidence>
<protein>
    <submittedName>
        <fullName evidence="1">Uncharacterized protein</fullName>
    </submittedName>
</protein>
<dbReference type="Proteomes" id="UP001642464">
    <property type="component" value="Unassembled WGS sequence"/>
</dbReference>
<keyword evidence="2" id="KW-1185">Reference proteome</keyword>
<name>A0ABP0LG61_9DINO</name>
<dbReference type="EMBL" id="CAXAMM010016136">
    <property type="protein sequence ID" value="CAK9038146.1"/>
    <property type="molecule type" value="Genomic_DNA"/>
</dbReference>
<organism evidence="1 2">
    <name type="scientific">Durusdinium trenchii</name>
    <dbReference type="NCBI Taxonomy" id="1381693"/>
    <lineage>
        <taxon>Eukaryota</taxon>
        <taxon>Sar</taxon>
        <taxon>Alveolata</taxon>
        <taxon>Dinophyceae</taxon>
        <taxon>Suessiales</taxon>
        <taxon>Symbiodiniaceae</taxon>
        <taxon>Durusdinium</taxon>
    </lineage>
</organism>
<sequence>MLPSQTGERLEPLGASAVVGVFPAGLKVLAFYHSNLHPSGHRSVHICSGCHLQPLSGLSSGWLPATVLKSKPPNEDFVMLRFAGPFCDPLYGMANSIDLKVPVRLVRCLTPQTQMPRPLLSVLIVRWWDYQVNPTWSDYCVTNDGMLLDLVDGPYGIMLLIPGEFEAYTVFVKRSEDLDVKGLEHWAQAVLWGVNTVVWYFVWPCQRSDADSVAGCVSERQFFTFQRRMERLGLRSGWPHPSTLYQQLCGKLWIPQMSLQREWRIPPTVKVQYADVTRDARAAAKRAIRSLLLIGGQIDTWATPADDCFDSFHGVVKLGFSWQGDDVLPFVGIENLARVLRRLLNQGSEPLNCLVQGLVRDVVCEHRVVCFQDACRGPEQFVREHLWLRMKRRGEHHNHQDACEVQHFALASAKAVSNSEATRDFFGGHEEATQKVLTDTDLLVDKWLTWFLTEDAEPPPVTRLDFLVSWRDGADPGAPQVDLTHFAPASLKYMTSIKCSAKPILVIFVITQLCRHLRAEAFHPPHSLLDAFANEKDTLRLLSFLEARHLEPAVAASRSSRGQLQEPLVLFRSMGDPAKALEAFEMQQALRDLETVLAEAHEDGSGIAGWEAAWKALEVLEATLQTEMRYIYGPDWEIKPGKLVSRKGTWLKSTARFSWELSEGKGEKMYLPCGVAMPILQIGRVTDPEELKLHDWVCQHLRVWMKPDIVRTVQARHGIWFVYWHHFEDRGLTIIPMEDTWLKRSCQMSGELQPFELIYVPRGVPIYLSKRAEIVDEAQGLARRFKQTSSDEDCLAAGVGASSASACPFAPQGDVGISSSHRQAGAT</sequence>
<gene>
    <name evidence="1" type="ORF">SCF082_LOCUS22484</name>
</gene>